<feature type="domain" description="RNase H type-1" evidence="1">
    <location>
        <begin position="1"/>
        <end position="87"/>
    </location>
</feature>
<keyword evidence="2" id="KW-0548">Nucleotidyltransferase</keyword>
<dbReference type="InterPro" id="IPR002156">
    <property type="entry name" value="RNaseH_domain"/>
</dbReference>
<evidence type="ECO:0000313" key="3">
    <source>
        <dbReference type="Proteomes" id="UP000478052"/>
    </source>
</evidence>
<dbReference type="CDD" id="cd09276">
    <property type="entry name" value="Rnase_HI_RT_non_LTR"/>
    <property type="match status" value="1"/>
</dbReference>
<dbReference type="SUPFAM" id="SSF53098">
    <property type="entry name" value="Ribonuclease H-like"/>
    <property type="match status" value="1"/>
</dbReference>
<dbReference type="PROSITE" id="PS50879">
    <property type="entry name" value="RNASE_H_1"/>
    <property type="match status" value="1"/>
</dbReference>
<protein>
    <submittedName>
        <fullName evidence="2">Putative RNA-directed DNA polymerase</fullName>
    </submittedName>
</protein>
<proteinExistence type="predicted"/>
<evidence type="ECO:0000313" key="2">
    <source>
        <dbReference type="EMBL" id="KAF0765837.1"/>
    </source>
</evidence>
<evidence type="ECO:0000259" key="1">
    <source>
        <dbReference type="PROSITE" id="PS50879"/>
    </source>
</evidence>
<organism evidence="2 3">
    <name type="scientific">Aphis craccivora</name>
    <name type="common">Cowpea aphid</name>
    <dbReference type="NCBI Taxonomy" id="307492"/>
    <lineage>
        <taxon>Eukaryota</taxon>
        <taxon>Metazoa</taxon>
        <taxon>Ecdysozoa</taxon>
        <taxon>Arthropoda</taxon>
        <taxon>Hexapoda</taxon>
        <taxon>Insecta</taxon>
        <taxon>Pterygota</taxon>
        <taxon>Neoptera</taxon>
        <taxon>Paraneoptera</taxon>
        <taxon>Hemiptera</taxon>
        <taxon>Sternorrhyncha</taxon>
        <taxon>Aphidomorpha</taxon>
        <taxon>Aphidoidea</taxon>
        <taxon>Aphididae</taxon>
        <taxon>Aphidini</taxon>
        <taxon>Aphis</taxon>
        <taxon>Aphis</taxon>
    </lineage>
</organism>
<name>A0A6G0Z548_APHCR</name>
<keyword evidence="3" id="KW-1185">Reference proteome</keyword>
<dbReference type="Pfam" id="PF00075">
    <property type="entry name" value="RNase_H"/>
    <property type="match status" value="1"/>
</dbReference>
<accession>A0A6G0Z548</accession>
<dbReference type="InterPro" id="IPR012337">
    <property type="entry name" value="RNaseH-like_sf"/>
</dbReference>
<keyword evidence="2" id="KW-0695">RNA-directed DNA polymerase</keyword>
<gene>
    <name evidence="2" type="ORF">FWK35_00007759</name>
</gene>
<dbReference type="OrthoDB" id="6608997at2759"/>
<comment type="caution">
    <text evidence="2">The sequence shown here is derived from an EMBL/GenBank/DDBJ whole genome shotgun (WGS) entry which is preliminary data.</text>
</comment>
<dbReference type="GO" id="GO:0003676">
    <property type="term" value="F:nucleic acid binding"/>
    <property type="evidence" value="ECO:0007669"/>
    <property type="project" value="InterPro"/>
</dbReference>
<keyword evidence="2" id="KW-0808">Transferase</keyword>
<dbReference type="Proteomes" id="UP000478052">
    <property type="component" value="Unassembled WGS sequence"/>
</dbReference>
<dbReference type="AlphaFoldDB" id="A0A6G0Z548"/>
<reference evidence="2 3" key="1">
    <citation type="submission" date="2019-08" db="EMBL/GenBank/DDBJ databases">
        <title>Whole genome of Aphis craccivora.</title>
        <authorList>
            <person name="Voronova N.V."/>
            <person name="Shulinski R.S."/>
            <person name="Bandarenka Y.V."/>
            <person name="Zhorov D.G."/>
            <person name="Warner D."/>
        </authorList>
    </citation>
    <scope>NUCLEOTIDE SEQUENCE [LARGE SCALE GENOMIC DNA]</scope>
    <source>
        <strain evidence="2">180601</strain>
        <tissue evidence="2">Whole Body</tissue>
    </source>
</reference>
<dbReference type="GO" id="GO:0004523">
    <property type="term" value="F:RNA-DNA hybrid ribonuclease activity"/>
    <property type="evidence" value="ECO:0007669"/>
    <property type="project" value="InterPro"/>
</dbReference>
<dbReference type="InterPro" id="IPR036397">
    <property type="entry name" value="RNaseH_sf"/>
</dbReference>
<dbReference type="GO" id="GO:0003964">
    <property type="term" value="F:RNA-directed DNA polymerase activity"/>
    <property type="evidence" value="ECO:0007669"/>
    <property type="project" value="UniProtKB-KW"/>
</dbReference>
<dbReference type="Gene3D" id="3.30.420.10">
    <property type="entry name" value="Ribonuclease H-like superfamily/Ribonuclease H"/>
    <property type="match status" value="1"/>
</dbReference>
<dbReference type="EMBL" id="VUJU01001316">
    <property type="protein sequence ID" value="KAF0765837.1"/>
    <property type="molecule type" value="Genomic_DNA"/>
</dbReference>
<sequence length="231" mass="26826">MALYKAVKYIHTEYANHQTKFIILSDSLSNLIAITSTRNQPDITKLIQEESLLAEKKNKHIHFVWIPGHIGIPGNEMADQEAHNAIASTSTVIINSITFTDAKNEIISHLYNKWHSHWRKLNTKLNKIKNNINPWKNPELNRKEETIINHLRIGHTHLMHSYLMSKDEPPLCDSCSVLLTVNHIITECNKYNQYRNQFHISEQICQALGPNPQDEKNLMLFLKKTELYNLI</sequence>